<dbReference type="SUPFAM" id="SSF53850">
    <property type="entry name" value="Periplasmic binding protein-like II"/>
    <property type="match status" value="1"/>
</dbReference>
<dbReference type="FunFam" id="1.10.10.10:FF:000001">
    <property type="entry name" value="LysR family transcriptional regulator"/>
    <property type="match status" value="1"/>
</dbReference>
<evidence type="ECO:0000256" key="2">
    <source>
        <dbReference type="ARBA" id="ARBA00023015"/>
    </source>
</evidence>
<sequence>MDLASLGVFRAVALQQSITRAAELLGRVPSNVTTRIQQLEAEVGVPLFQRDRKRMELTPEGVAFLDYAEKILNLADEAVQVVNPAGPRGVLRVGSMESAVATRLASPLAQFNARWPEVALDLTTGPTRQLVDALLARRIDCAFVAAPSEAWWEASDALDRTPVFREELVLLLPPGHPRAARPEQIGPRALAAFAPGCTYRMLAEDWIAGSASRPVALQVHEVRSYHAMVACTAAGACFSVLPRRVLDLFPDAARFTVVPLVRADTWLVSRPGFKTPAFEAFRDLVVASSDFAGARHAATSA</sequence>
<organism evidence="6 7">
    <name type="scientific">Xanthomonas boreopolis</name>
    <dbReference type="NCBI Taxonomy" id="86183"/>
    <lineage>
        <taxon>Bacteria</taxon>
        <taxon>Pseudomonadati</taxon>
        <taxon>Pseudomonadota</taxon>
        <taxon>Gammaproteobacteria</taxon>
        <taxon>Lysobacterales</taxon>
        <taxon>Lysobacteraceae</taxon>
        <taxon>Xanthomonas</taxon>
    </lineage>
</organism>
<evidence type="ECO:0000256" key="4">
    <source>
        <dbReference type="ARBA" id="ARBA00023163"/>
    </source>
</evidence>
<keyword evidence="4" id="KW-0804">Transcription</keyword>
<name>A0A919F5Z5_9XANT</name>
<dbReference type="EMBL" id="BNBA01000005">
    <property type="protein sequence ID" value="GHH49411.1"/>
    <property type="molecule type" value="Genomic_DNA"/>
</dbReference>
<comment type="caution">
    <text evidence="6">The sequence shown here is derived from an EMBL/GenBank/DDBJ whole genome shotgun (WGS) entry which is preliminary data.</text>
</comment>
<dbReference type="InterPro" id="IPR000847">
    <property type="entry name" value="LysR_HTH_N"/>
</dbReference>
<evidence type="ECO:0000259" key="5">
    <source>
        <dbReference type="PROSITE" id="PS50931"/>
    </source>
</evidence>
<protein>
    <submittedName>
        <fullName evidence="6">LysR family transcriptional regulator</fullName>
    </submittedName>
</protein>
<dbReference type="GO" id="GO:0000976">
    <property type="term" value="F:transcription cis-regulatory region binding"/>
    <property type="evidence" value="ECO:0007669"/>
    <property type="project" value="TreeGrafter"/>
</dbReference>
<evidence type="ECO:0000256" key="3">
    <source>
        <dbReference type="ARBA" id="ARBA00023125"/>
    </source>
</evidence>
<accession>A0A919F5Z5</accession>
<evidence type="ECO:0000313" key="6">
    <source>
        <dbReference type="EMBL" id="GHH49411.1"/>
    </source>
</evidence>
<dbReference type="SUPFAM" id="SSF46785">
    <property type="entry name" value="Winged helix' DNA-binding domain"/>
    <property type="match status" value="1"/>
</dbReference>
<keyword evidence="7" id="KW-1185">Reference proteome</keyword>
<evidence type="ECO:0000256" key="1">
    <source>
        <dbReference type="ARBA" id="ARBA00009437"/>
    </source>
</evidence>
<keyword evidence="3" id="KW-0238">DNA-binding</keyword>
<dbReference type="AlphaFoldDB" id="A0A919F5Z5"/>
<reference evidence="6" key="1">
    <citation type="journal article" date="2014" name="Int. J. Syst. Evol. Microbiol.">
        <title>Complete genome sequence of Corynebacterium casei LMG S-19264T (=DSM 44701T), isolated from a smear-ripened cheese.</title>
        <authorList>
            <consortium name="US DOE Joint Genome Institute (JGI-PGF)"/>
            <person name="Walter F."/>
            <person name="Albersmeier A."/>
            <person name="Kalinowski J."/>
            <person name="Ruckert C."/>
        </authorList>
    </citation>
    <scope>NUCLEOTIDE SEQUENCE</scope>
    <source>
        <strain evidence="6">JCM 13306</strain>
    </source>
</reference>
<dbReference type="InterPro" id="IPR036390">
    <property type="entry name" value="WH_DNA-bd_sf"/>
</dbReference>
<dbReference type="InterPro" id="IPR005119">
    <property type="entry name" value="LysR_subst-bd"/>
</dbReference>
<dbReference type="PROSITE" id="PS50931">
    <property type="entry name" value="HTH_LYSR"/>
    <property type="match status" value="1"/>
</dbReference>
<keyword evidence="2" id="KW-0805">Transcription regulation</keyword>
<reference evidence="6" key="2">
    <citation type="submission" date="2020-09" db="EMBL/GenBank/DDBJ databases">
        <authorList>
            <person name="Sun Q."/>
            <person name="Ohkuma M."/>
        </authorList>
    </citation>
    <scope>NUCLEOTIDE SEQUENCE</scope>
    <source>
        <strain evidence="6">JCM 13306</strain>
    </source>
</reference>
<dbReference type="Pfam" id="PF00126">
    <property type="entry name" value="HTH_1"/>
    <property type="match status" value="1"/>
</dbReference>
<dbReference type="Proteomes" id="UP000623958">
    <property type="component" value="Unassembled WGS sequence"/>
</dbReference>
<dbReference type="PANTHER" id="PTHR30126:SF40">
    <property type="entry name" value="HTH-TYPE TRANSCRIPTIONAL REGULATOR GLTR"/>
    <property type="match status" value="1"/>
</dbReference>
<dbReference type="Pfam" id="PF03466">
    <property type="entry name" value="LysR_substrate"/>
    <property type="match status" value="1"/>
</dbReference>
<dbReference type="InterPro" id="IPR036388">
    <property type="entry name" value="WH-like_DNA-bd_sf"/>
</dbReference>
<dbReference type="RefSeq" id="WP_140719249.1">
    <property type="nucleotide sequence ID" value="NZ_BNBA01000005.1"/>
</dbReference>
<dbReference type="Gene3D" id="1.10.10.10">
    <property type="entry name" value="Winged helix-like DNA-binding domain superfamily/Winged helix DNA-binding domain"/>
    <property type="match status" value="1"/>
</dbReference>
<proteinExistence type="inferred from homology"/>
<dbReference type="PANTHER" id="PTHR30126">
    <property type="entry name" value="HTH-TYPE TRANSCRIPTIONAL REGULATOR"/>
    <property type="match status" value="1"/>
</dbReference>
<comment type="similarity">
    <text evidence="1">Belongs to the LysR transcriptional regulatory family.</text>
</comment>
<feature type="domain" description="HTH lysR-type" evidence="5">
    <location>
        <begin position="1"/>
        <end position="58"/>
    </location>
</feature>
<dbReference type="Gene3D" id="3.40.190.290">
    <property type="match status" value="1"/>
</dbReference>
<evidence type="ECO:0000313" key="7">
    <source>
        <dbReference type="Proteomes" id="UP000623958"/>
    </source>
</evidence>
<gene>
    <name evidence="6" type="ORF">GCM10009090_08720</name>
</gene>
<dbReference type="GO" id="GO:0003700">
    <property type="term" value="F:DNA-binding transcription factor activity"/>
    <property type="evidence" value="ECO:0007669"/>
    <property type="project" value="InterPro"/>
</dbReference>